<evidence type="ECO:0000313" key="9">
    <source>
        <dbReference type="Proteomes" id="UP001501747"/>
    </source>
</evidence>
<dbReference type="PANTHER" id="PTHR24291">
    <property type="entry name" value="CYTOCHROME P450 FAMILY 4"/>
    <property type="match status" value="1"/>
</dbReference>
<dbReference type="CDD" id="cd11049">
    <property type="entry name" value="CYP170A1-like"/>
    <property type="match status" value="1"/>
</dbReference>
<dbReference type="Gene3D" id="1.10.630.10">
    <property type="entry name" value="Cytochrome P450"/>
    <property type="match status" value="1"/>
</dbReference>
<proteinExistence type="inferred from homology"/>
<evidence type="ECO:0000256" key="3">
    <source>
        <dbReference type="ARBA" id="ARBA00022723"/>
    </source>
</evidence>
<evidence type="ECO:0000313" key="8">
    <source>
        <dbReference type="EMBL" id="GAA4009133.1"/>
    </source>
</evidence>
<comment type="caution">
    <text evidence="8">The sequence shown here is derived from an EMBL/GenBank/DDBJ whole genome shotgun (WGS) entry which is preliminary data.</text>
</comment>
<dbReference type="Proteomes" id="UP001501747">
    <property type="component" value="Unassembled WGS sequence"/>
</dbReference>
<evidence type="ECO:0000256" key="2">
    <source>
        <dbReference type="ARBA" id="ARBA00022617"/>
    </source>
</evidence>
<dbReference type="PROSITE" id="PS00086">
    <property type="entry name" value="CYTOCHROME_P450"/>
    <property type="match status" value="1"/>
</dbReference>
<dbReference type="InterPro" id="IPR036396">
    <property type="entry name" value="Cyt_P450_sf"/>
</dbReference>
<dbReference type="InterPro" id="IPR001128">
    <property type="entry name" value="Cyt_P450"/>
</dbReference>
<keyword evidence="2 7" id="KW-0349">Heme</keyword>
<dbReference type="Pfam" id="PF00067">
    <property type="entry name" value="p450"/>
    <property type="match status" value="1"/>
</dbReference>
<evidence type="ECO:0000256" key="7">
    <source>
        <dbReference type="RuleBase" id="RU000461"/>
    </source>
</evidence>
<dbReference type="RefSeq" id="WP_344875828.1">
    <property type="nucleotide sequence ID" value="NZ_BAABAL010000012.1"/>
</dbReference>
<dbReference type="InterPro" id="IPR050196">
    <property type="entry name" value="Cytochrome_P450_Monoox"/>
</dbReference>
<dbReference type="EMBL" id="BAABAL010000012">
    <property type="protein sequence ID" value="GAA4009133.1"/>
    <property type="molecule type" value="Genomic_DNA"/>
</dbReference>
<reference evidence="9" key="1">
    <citation type="journal article" date="2019" name="Int. J. Syst. Evol. Microbiol.">
        <title>The Global Catalogue of Microorganisms (GCM) 10K type strain sequencing project: providing services to taxonomists for standard genome sequencing and annotation.</title>
        <authorList>
            <consortium name="The Broad Institute Genomics Platform"/>
            <consortium name="The Broad Institute Genome Sequencing Center for Infectious Disease"/>
            <person name="Wu L."/>
            <person name="Ma J."/>
        </authorList>
    </citation>
    <scope>NUCLEOTIDE SEQUENCE [LARGE SCALE GENOMIC DNA]</scope>
    <source>
        <strain evidence="9">JCM 17342</strain>
    </source>
</reference>
<protein>
    <submittedName>
        <fullName evidence="8">Cytochrome P450</fullName>
    </submittedName>
</protein>
<evidence type="ECO:0000256" key="1">
    <source>
        <dbReference type="ARBA" id="ARBA00010617"/>
    </source>
</evidence>
<evidence type="ECO:0000256" key="6">
    <source>
        <dbReference type="ARBA" id="ARBA00023033"/>
    </source>
</evidence>
<sequence>MTGSPSTVPRAPGRLPLLGHAWPLLRRPLELFQELRPLGDIVRLDIGSMPVYVLTSPDVVHQVLVAGARGFEKGRLFDRLRPLLGNGLPVAEGEFHRCQRRLVQPGFHHTRFDDYARIMARHAERVALSWEAGRRLALDSELHELVMAITAEALTSAEAGKDLVREIHRSLPTVARGVIIRALAPKALDRLPIPLNRKFGTAATRLLTAIDDVIERYRSAGIVEGDLLSMLLTARDPDSGAAMSDRQVRDETLTLLVGGTETTATALAWVFHELGRHPEVEDRVRAEVTEVVGDRSVELADLERMPYLDQVLHEGVRLHSLPLLMRRAITTVTVGGVEFPEGTEFALSQYALHRDPRTYPRPERFEPERWESIPRSQRNRVFIPFGAGTRKCLGDTFAWTEMAVILATLVTRWRLAPAPGHQVREIPAASPRPDALPMIVTEVPAR</sequence>
<keyword evidence="6 7" id="KW-0503">Monooxygenase</keyword>
<keyword evidence="5 7" id="KW-0408">Iron</keyword>
<organism evidence="8 9">
    <name type="scientific">Allokutzneria multivorans</name>
    <dbReference type="NCBI Taxonomy" id="1142134"/>
    <lineage>
        <taxon>Bacteria</taxon>
        <taxon>Bacillati</taxon>
        <taxon>Actinomycetota</taxon>
        <taxon>Actinomycetes</taxon>
        <taxon>Pseudonocardiales</taxon>
        <taxon>Pseudonocardiaceae</taxon>
        <taxon>Allokutzneria</taxon>
    </lineage>
</organism>
<comment type="similarity">
    <text evidence="1 7">Belongs to the cytochrome P450 family.</text>
</comment>
<dbReference type="PANTHER" id="PTHR24291:SF50">
    <property type="entry name" value="BIFUNCTIONAL ALBAFLAVENONE MONOOXYGENASE_TERPENE SYNTHASE"/>
    <property type="match status" value="1"/>
</dbReference>
<name>A0ABP7SAR9_9PSEU</name>
<dbReference type="SUPFAM" id="SSF48264">
    <property type="entry name" value="Cytochrome P450"/>
    <property type="match status" value="1"/>
</dbReference>
<evidence type="ECO:0000256" key="4">
    <source>
        <dbReference type="ARBA" id="ARBA00023002"/>
    </source>
</evidence>
<dbReference type="PRINTS" id="PR00463">
    <property type="entry name" value="EP450I"/>
</dbReference>
<evidence type="ECO:0000256" key="5">
    <source>
        <dbReference type="ARBA" id="ARBA00023004"/>
    </source>
</evidence>
<keyword evidence="9" id="KW-1185">Reference proteome</keyword>
<dbReference type="PRINTS" id="PR00385">
    <property type="entry name" value="P450"/>
</dbReference>
<dbReference type="InterPro" id="IPR017972">
    <property type="entry name" value="Cyt_P450_CS"/>
</dbReference>
<accession>A0ABP7SAR9</accession>
<gene>
    <name evidence="8" type="ORF">GCM10022247_34040</name>
</gene>
<keyword evidence="3 7" id="KW-0479">Metal-binding</keyword>
<dbReference type="InterPro" id="IPR002401">
    <property type="entry name" value="Cyt_P450_E_grp-I"/>
</dbReference>
<keyword evidence="4 7" id="KW-0560">Oxidoreductase</keyword>